<accession>A0ACC2K5M8</accession>
<keyword evidence="2" id="KW-1185">Reference proteome</keyword>
<organism evidence="1 2">
    <name type="scientific">Persea americana</name>
    <name type="common">Avocado</name>
    <dbReference type="NCBI Taxonomy" id="3435"/>
    <lineage>
        <taxon>Eukaryota</taxon>
        <taxon>Viridiplantae</taxon>
        <taxon>Streptophyta</taxon>
        <taxon>Embryophyta</taxon>
        <taxon>Tracheophyta</taxon>
        <taxon>Spermatophyta</taxon>
        <taxon>Magnoliopsida</taxon>
        <taxon>Magnoliidae</taxon>
        <taxon>Laurales</taxon>
        <taxon>Lauraceae</taxon>
        <taxon>Persea</taxon>
    </lineage>
</organism>
<dbReference type="EMBL" id="CM056820">
    <property type="protein sequence ID" value="KAJ8616198.1"/>
    <property type="molecule type" value="Genomic_DNA"/>
</dbReference>
<reference evidence="1 2" key="1">
    <citation type="journal article" date="2022" name="Hortic Res">
        <title>A haplotype resolved chromosomal level avocado genome allows analysis of novel avocado genes.</title>
        <authorList>
            <person name="Nath O."/>
            <person name="Fletcher S.J."/>
            <person name="Hayward A."/>
            <person name="Shaw L.M."/>
            <person name="Masouleh A.K."/>
            <person name="Furtado A."/>
            <person name="Henry R.J."/>
            <person name="Mitter N."/>
        </authorList>
    </citation>
    <scope>NUCLEOTIDE SEQUENCE [LARGE SCALE GENOMIC DNA]</scope>
    <source>
        <strain evidence="2">cv. Hass</strain>
    </source>
</reference>
<dbReference type="Proteomes" id="UP001234297">
    <property type="component" value="Chromosome 12"/>
</dbReference>
<sequence length="151" mass="17063">MEQRKGKMVLASYKERMVLPFEPLVFSFNDVNYFIDVPHKMGSERIIEKKLFCDVTGAIRPHVLTALMGVSGAGKTTLLDVLSGRKTIGRIEVDIRVGGHPKDQETFCRIDQQDKMMILMKKGGQIIYFGQIGQQSKNVISYFESILGVTY</sequence>
<protein>
    <submittedName>
        <fullName evidence="1">Uncharacterized protein</fullName>
    </submittedName>
</protein>
<proteinExistence type="predicted"/>
<evidence type="ECO:0000313" key="2">
    <source>
        <dbReference type="Proteomes" id="UP001234297"/>
    </source>
</evidence>
<name>A0ACC2K5M8_PERAE</name>
<gene>
    <name evidence="1" type="ORF">MRB53_035570</name>
</gene>
<evidence type="ECO:0000313" key="1">
    <source>
        <dbReference type="EMBL" id="KAJ8616198.1"/>
    </source>
</evidence>
<comment type="caution">
    <text evidence="1">The sequence shown here is derived from an EMBL/GenBank/DDBJ whole genome shotgun (WGS) entry which is preliminary data.</text>
</comment>